<sequence length="115" mass="12491">MDRPAIKAITRGFLTLSPCIPAPILNDKGQRHTSLAARVGGVANSRVRSATPKHPPPGKPGKLYLLVPLRVVPLRQDLTYIGISREGCFKYKPYVLQVPASASRRRLAANPPDEG</sequence>
<dbReference type="AlphaFoldDB" id="A0AAV2N7U2"/>
<organism evidence="1 2">
    <name type="scientific">Lasius platythorax</name>
    <dbReference type="NCBI Taxonomy" id="488582"/>
    <lineage>
        <taxon>Eukaryota</taxon>
        <taxon>Metazoa</taxon>
        <taxon>Ecdysozoa</taxon>
        <taxon>Arthropoda</taxon>
        <taxon>Hexapoda</taxon>
        <taxon>Insecta</taxon>
        <taxon>Pterygota</taxon>
        <taxon>Neoptera</taxon>
        <taxon>Endopterygota</taxon>
        <taxon>Hymenoptera</taxon>
        <taxon>Apocrita</taxon>
        <taxon>Aculeata</taxon>
        <taxon>Formicoidea</taxon>
        <taxon>Formicidae</taxon>
        <taxon>Formicinae</taxon>
        <taxon>Lasius</taxon>
        <taxon>Lasius</taxon>
    </lineage>
</organism>
<name>A0AAV2N7U2_9HYME</name>
<evidence type="ECO:0000313" key="1">
    <source>
        <dbReference type="EMBL" id="CAL1676147.1"/>
    </source>
</evidence>
<accession>A0AAV2N7U2</accession>
<protein>
    <submittedName>
        <fullName evidence="1">Uncharacterized protein</fullName>
    </submittedName>
</protein>
<keyword evidence="2" id="KW-1185">Reference proteome</keyword>
<dbReference type="Proteomes" id="UP001497644">
    <property type="component" value="Chromosome 11"/>
</dbReference>
<gene>
    <name evidence="1" type="ORF">LPLAT_LOCUS2386</name>
</gene>
<proteinExistence type="predicted"/>
<evidence type="ECO:0000313" key="2">
    <source>
        <dbReference type="Proteomes" id="UP001497644"/>
    </source>
</evidence>
<dbReference type="EMBL" id="OZ034834">
    <property type="protein sequence ID" value="CAL1676147.1"/>
    <property type="molecule type" value="Genomic_DNA"/>
</dbReference>
<reference evidence="1" key="1">
    <citation type="submission" date="2024-04" db="EMBL/GenBank/DDBJ databases">
        <authorList>
            <consortium name="Molecular Ecology Group"/>
        </authorList>
    </citation>
    <scope>NUCLEOTIDE SEQUENCE</scope>
</reference>